<reference evidence="4 5" key="1">
    <citation type="submission" date="2020-08" db="EMBL/GenBank/DDBJ databases">
        <title>Genomic Encyclopedia of Type Strains, Phase IV (KMG-IV): sequencing the most valuable type-strain genomes for metagenomic binning, comparative biology and taxonomic classification.</title>
        <authorList>
            <person name="Goeker M."/>
        </authorList>
    </citation>
    <scope>NUCLEOTIDE SEQUENCE [LARGE SCALE GENOMIC DNA]</scope>
    <source>
        <strain evidence="4 5">DSM 28570</strain>
    </source>
</reference>
<keyword evidence="1" id="KW-0547">Nucleotide-binding</keyword>
<comment type="caution">
    <text evidence="4">The sequence shown here is derived from an EMBL/GenBank/DDBJ whole genome shotgun (WGS) entry which is preliminary data.</text>
</comment>
<dbReference type="PANTHER" id="PTHR42855:SF1">
    <property type="entry name" value="ABC TRANSPORTER DOMAIN-CONTAINING PROTEIN"/>
    <property type="match status" value="1"/>
</dbReference>
<dbReference type="Gene3D" id="1.10.287.380">
    <property type="entry name" value="Valyl-tRNA synthetase, C-terminal domain"/>
    <property type="match status" value="1"/>
</dbReference>
<dbReference type="InterPro" id="IPR003439">
    <property type="entry name" value="ABC_transporter-like_ATP-bd"/>
</dbReference>
<dbReference type="GO" id="GO:0016887">
    <property type="term" value="F:ATP hydrolysis activity"/>
    <property type="evidence" value="ECO:0007669"/>
    <property type="project" value="InterPro"/>
</dbReference>
<dbReference type="GO" id="GO:0005524">
    <property type="term" value="F:ATP binding"/>
    <property type="evidence" value="ECO:0007669"/>
    <property type="project" value="UniProtKB-KW"/>
</dbReference>
<dbReference type="PROSITE" id="PS50893">
    <property type="entry name" value="ABC_TRANSPORTER_2"/>
    <property type="match status" value="2"/>
</dbReference>
<dbReference type="InterPro" id="IPR032524">
    <property type="entry name" value="ABC_tran_C"/>
</dbReference>
<organism evidence="4 5">
    <name type="scientific">Desulfoprunum benzoelyticum</name>
    <dbReference type="NCBI Taxonomy" id="1506996"/>
    <lineage>
        <taxon>Bacteria</taxon>
        <taxon>Pseudomonadati</taxon>
        <taxon>Thermodesulfobacteriota</taxon>
        <taxon>Desulfobulbia</taxon>
        <taxon>Desulfobulbales</taxon>
        <taxon>Desulfobulbaceae</taxon>
        <taxon>Desulfoprunum</taxon>
    </lineage>
</organism>
<feature type="domain" description="ABC transporter" evidence="3">
    <location>
        <begin position="5"/>
        <end position="229"/>
    </location>
</feature>
<dbReference type="PROSITE" id="PS00211">
    <property type="entry name" value="ABC_TRANSPORTER_1"/>
    <property type="match status" value="2"/>
</dbReference>
<evidence type="ECO:0000259" key="3">
    <source>
        <dbReference type="PROSITE" id="PS50893"/>
    </source>
</evidence>
<dbReference type="Pfam" id="PF16326">
    <property type="entry name" value="ABC_tran_CTD"/>
    <property type="match status" value="1"/>
</dbReference>
<evidence type="ECO:0000313" key="4">
    <source>
        <dbReference type="EMBL" id="MBB5347335.1"/>
    </source>
</evidence>
<keyword evidence="2 4" id="KW-0067">ATP-binding</keyword>
<sequence>MANLIIGKGLSKSYGARTLFHNINLSIATGERIGLVGPNGSGKSTLLRILCGIEDADSGQVVCQKLARISYLAQADRFDEQATATDTLLKALQDSHFTETERYTRVQTLLSLAGFRADKVPVGELSGGWRKRLSICRSLLVSPDVLVMDEPTNHLDIEGILWLEGLLNGMQGMGVSAFLLVSHDRQFLENCTNRVSELSAVYPDGIFQVDGSYSRFLEERAAFLALQTQAEERLANKVRRETEWLRRGPKARATKARYRIDEAGRLQDELSRVRTRNRASSAVQIDFEATGRKTRKLLEGTGIAKSFAGKTLFSGLDIQLSPGSRIGLLGRNGCGKSTLMQILAAAVDPAGLRPDAGVLKPADGVRIVSFDQRREQIQPEVTLRRTLAPDGDAVVYQGRSLHVVSWAKKFLFRVDQLETPLGQLSGGEQARILIAALMRQPADILLLDEPTNDLDIPSLDVLEESLQEFPGALVLVTHDRFLLDAVCDRILGFDGIGGVAWYADYEQWLFHIQEREKADRPAAAPVTAGSADEGGRKKAGRLSYLEQREFDQLEERIAAAEVVHEGLQQTMELPETVADPARLAECWENLQQIGEEIDALYDRWAELDAKKESGG</sequence>
<keyword evidence="5" id="KW-1185">Reference proteome</keyword>
<dbReference type="SUPFAM" id="SSF52540">
    <property type="entry name" value="P-loop containing nucleoside triphosphate hydrolases"/>
    <property type="match status" value="2"/>
</dbReference>
<dbReference type="RefSeq" id="WP_183348990.1">
    <property type="nucleotide sequence ID" value="NZ_JACHEO010000003.1"/>
</dbReference>
<feature type="domain" description="ABC transporter" evidence="3">
    <location>
        <begin position="298"/>
        <end position="521"/>
    </location>
</feature>
<dbReference type="InterPro" id="IPR051309">
    <property type="entry name" value="ABCF_ATPase"/>
</dbReference>
<dbReference type="CDD" id="cd03221">
    <property type="entry name" value="ABCF_EF-3"/>
    <property type="match status" value="2"/>
</dbReference>
<name>A0A840UNX5_9BACT</name>
<accession>A0A840UNX5</accession>
<dbReference type="Proteomes" id="UP000539642">
    <property type="component" value="Unassembled WGS sequence"/>
</dbReference>
<dbReference type="SMART" id="SM00382">
    <property type="entry name" value="AAA"/>
    <property type="match status" value="2"/>
</dbReference>
<dbReference type="Gene3D" id="3.40.50.300">
    <property type="entry name" value="P-loop containing nucleotide triphosphate hydrolases"/>
    <property type="match status" value="2"/>
</dbReference>
<evidence type="ECO:0000256" key="1">
    <source>
        <dbReference type="ARBA" id="ARBA00022741"/>
    </source>
</evidence>
<dbReference type="InterPro" id="IPR027417">
    <property type="entry name" value="P-loop_NTPase"/>
</dbReference>
<dbReference type="InterPro" id="IPR017871">
    <property type="entry name" value="ABC_transporter-like_CS"/>
</dbReference>
<evidence type="ECO:0000256" key="2">
    <source>
        <dbReference type="ARBA" id="ARBA00022840"/>
    </source>
</evidence>
<dbReference type="EMBL" id="JACHEO010000003">
    <property type="protein sequence ID" value="MBB5347335.1"/>
    <property type="molecule type" value="Genomic_DNA"/>
</dbReference>
<dbReference type="InterPro" id="IPR003593">
    <property type="entry name" value="AAA+_ATPase"/>
</dbReference>
<dbReference type="PANTHER" id="PTHR42855">
    <property type="entry name" value="ABC TRANSPORTER ATP-BINDING SUBUNIT"/>
    <property type="match status" value="1"/>
</dbReference>
<evidence type="ECO:0000313" key="5">
    <source>
        <dbReference type="Proteomes" id="UP000539642"/>
    </source>
</evidence>
<dbReference type="AlphaFoldDB" id="A0A840UNX5"/>
<dbReference type="Pfam" id="PF00005">
    <property type="entry name" value="ABC_tran"/>
    <property type="match status" value="2"/>
</dbReference>
<protein>
    <submittedName>
        <fullName evidence="4">ATP-binding cassette subfamily F protein uup</fullName>
    </submittedName>
</protein>
<dbReference type="InterPro" id="IPR037118">
    <property type="entry name" value="Val-tRNA_synth_C_sf"/>
</dbReference>
<dbReference type="GO" id="GO:0003677">
    <property type="term" value="F:DNA binding"/>
    <property type="evidence" value="ECO:0007669"/>
    <property type="project" value="InterPro"/>
</dbReference>
<gene>
    <name evidence="4" type="ORF">HNQ81_001048</name>
</gene>
<proteinExistence type="predicted"/>